<dbReference type="PANTHER" id="PTHR33964">
    <property type="entry name" value="RE45066P-RELATED"/>
    <property type="match status" value="1"/>
</dbReference>
<proteinExistence type="predicted"/>
<evidence type="ECO:0000313" key="2">
    <source>
        <dbReference type="EMBL" id="CAD7628655.1"/>
    </source>
</evidence>
<dbReference type="OrthoDB" id="6483299at2759"/>
<dbReference type="PANTHER" id="PTHR33964:SF1">
    <property type="entry name" value="RE45066P"/>
    <property type="match status" value="1"/>
</dbReference>
<evidence type="ECO:0008006" key="4">
    <source>
        <dbReference type="Google" id="ProtNLM"/>
    </source>
</evidence>
<name>A0A7R9KSL1_9ACAR</name>
<dbReference type="AlphaFoldDB" id="A0A7R9KSL1"/>
<feature type="chain" id="PRO_5036211034" description="DUF19 domain-containing protein" evidence="1">
    <location>
        <begin position="27"/>
        <end position="251"/>
    </location>
</feature>
<feature type="signal peptide" evidence="1">
    <location>
        <begin position="1"/>
        <end position="26"/>
    </location>
</feature>
<gene>
    <name evidence="2" type="ORF">OSB1V03_LOCUS9076</name>
</gene>
<reference evidence="2" key="1">
    <citation type="submission" date="2020-11" db="EMBL/GenBank/DDBJ databases">
        <authorList>
            <person name="Tran Van P."/>
        </authorList>
    </citation>
    <scope>NUCLEOTIDE SEQUENCE</scope>
</reference>
<dbReference type="Proteomes" id="UP000759131">
    <property type="component" value="Unassembled WGS sequence"/>
</dbReference>
<evidence type="ECO:0000256" key="1">
    <source>
        <dbReference type="SAM" id="SignalP"/>
    </source>
</evidence>
<sequence>MAMNLTIILHCLTFTILIMAFKFGHAQKSDKNSCKTGTDSIDTCFMNLLLFGDPKYVFPENMTSMNTHCRQIKTYDKCIKEYTNKCLAPFPKQVSNVLAYGGLKTHKAYCATKRRKESFTSVGKCANKIKRLGDNCMYTFIDEIQGSENYPDVKMKLPLVCCNFYKFKECIINHGTKVGEPLCKESHIEETERIIGGYANDVLALVCGDYTEDSDKCGKILPKTPKKLPSQKRPKSIILPFINILASVPQK</sequence>
<dbReference type="EMBL" id="CAJPIZ010005939">
    <property type="protein sequence ID" value="CAG2109085.1"/>
    <property type="molecule type" value="Genomic_DNA"/>
</dbReference>
<evidence type="ECO:0000313" key="3">
    <source>
        <dbReference type="Proteomes" id="UP000759131"/>
    </source>
</evidence>
<keyword evidence="3" id="KW-1185">Reference proteome</keyword>
<protein>
    <recommendedName>
        <fullName evidence="4">DUF19 domain-containing protein</fullName>
    </recommendedName>
</protein>
<organism evidence="2">
    <name type="scientific">Medioppia subpectinata</name>
    <dbReference type="NCBI Taxonomy" id="1979941"/>
    <lineage>
        <taxon>Eukaryota</taxon>
        <taxon>Metazoa</taxon>
        <taxon>Ecdysozoa</taxon>
        <taxon>Arthropoda</taxon>
        <taxon>Chelicerata</taxon>
        <taxon>Arachnida</taxon>
        <taxon>Acari</taxon>
        <taxon>Acariformes</taxon>
        <taxon>Sarcoptiformes</taxon>
        <taxon>Oribatida</taxon>
        <taxon>Brachypylina</taxon>
        <taxon>Oppioidea</taxon>
        <taxon>Oppiidae</taxon>
        <taxon>Medioppia</taxon>
    </lineage>
</organism>
<accession>A0A7R9KSL1</accession>
<dbReference type="EMBL" id="OC860514">
    <property type="protein sequence ID" value="CAD7628655.1"/>
    <property type="molecule type" value="Genomic_DNA"/>
</dbReference>
<keyword evidence="1" id="KW-0732">Signal</keyword>